<proteinExistence type="predicted"/>
<evidence type="ECO:0000313" key="1">
    <source>
        <dbReference type="EMBL" id="CAI9109488.1"/>
    </source>
</evidence>
<gene>
    <name evidence="1" type="ORF">OLC1_LOCUS17382</name>
</gene>
<protein>
    <submittedName>
        <fullName evidence="1">OLC1v1009313C1</fullName>
    </submittedName>
</protein>
<keyword evidence="2" id="KW-1185">Reference proteome</keyword>
<dbReference type="Proteomes" id="UP001161247">
    <property type="component" value="Chromosome 6"/>
</dbReference>
<name>A0AAV1DRU8_OLDCO</name>
<evidence type="ECO:0000313" key="2">
    <source>
        <dbReference type="Proteomes" id="UP001161247"/>
    </source>
</evidence>
<accession>A0AAV1DRU8</accession>
<sequence length="157" mass="17945">MVKSIDGMYTPCPKELNDDFDPVYFSSSSFGSIKIHYSGCLWEKPFPFYDGGDFRIFDHVDFETVSDADLDEMAKQIGIARFVTFYSLSEQNGVEAIVGDRRVSILRFDALADESRLIVLYALNKADEYWFARNNNSMINDDEIDADVDLSCYCDEC</sequence>
<organism evidence="1 2">
    <name type="scientific">Oldenlandia corymbosa var. corymbosa</name>
    <dbReference type="NCBI Taxonomy" id="529605"/>
    <lineage>
        <taxon>Eukaryota</taxon>
        <taxon>Viridiplantae</taxon>
        <taxon>Streptophyta</taxon>
        <taxon>Embryophyta</taxon>
        <taxon>Tracheophyta</taxon>
        <taxon>Spermatophyta</taxon>
        <taxon>Magnoliopsida</taxon>
        <taxon>eudicotyledons</taxon>
        <taxon>Gunneridae</taxon>
        <taxon>Pentapetalae</taxon>
        <taxon>asterids</taxon>
        <taxon>lamiids</taxon>
        <taxon>Gentianales</taxon>
        <taxon>Rubiaceae</taxon>
        <taxon>Rubioideae</taxon>
        <taxon>Spermacoceae</taxon>
        <taxon>Hedyotis-Oldenlandia complex</taxon>
        <taxon>Oldenlandia</taxon>
    </lineage>
</organism>
<reference evidence="1" key="1">
    <citation type="submission" date="2023-03" db="EMBL/GenBank/DDBJ databases">
        <authorList>
            <person name="Julca I."/>
        </authorList>
    </citation>
    <scope>NUCLEOTIDE SEQUENCE</scope>
</reference>
<dbReference type="EMBL" id="OX459123">
    <property type="protein sequence ID" value="CAI9109488.1"/>
    <property type="molecule type" value="Genomic_DNA"/>
</dbReference>
<dbReference type="AlphaFoldDB" id="A0AAV1DRU8"/>